<dbReference type="SUPFAM" id="SSF52096">
    <property type="entry name" value="ClpP/crotonase"/>
    <property type="match status" value="1"/>
</dbReference>
<dbReference type="PANTHER" id="PTHR11941">
    <property type="entry name" value="ENOYL-COA HYDRATASE-RELATED"/>
    <property type="match status" value="1"/>
</dbReference>
<sequence length="265" mass="27892">MYDTLLYELADGVCRITLNRPQVYNALSPGLIRDITSAMEAAGADDRVRVVVLTGAGDKAFCSGADLKEGFASAAASGGTMNLGESLRNGYHPMIRAIRNLPKPVVGRINGVAAGAGCSLALACDVVICTDEAYFSQIFINIGLMPDAGSTFFLPRLVGPQRAFELSSTGRRVYGPEAAQIGLVSRSVPPASLDAAVAEVVGYYATAPTRAIGALKKVLNQSLYSDLDHQLEQEAENQDALGRSADAAEGIGAFLMKRKANFSGR</sequence>
<dbReference type="PROSITE" id="PS00166">
    <property type="entry name" value="ENOYL_COA_HYDRATASE"/>
    <property type="match status" value="1"/>
</dbReference>
<evidence type="ECO:0000256" key="1">
    <source>
        <dbReference type="ARBA" id="ARBA00005254"/>
    </source>
</evidence>
<dbReference type="CDD" id="cd06558">
    <property type="entry name" value="crotonase-like"/>
    <property type="match status" value="1"/>
</dbReference>
<dbReference type="Pfam" id="PF00378">
    <property type="entry name" value="ECH_1"/>
    <property type="match status" value="1"/>
</dbReference>
<dbReference type="InterPro" id="IPR001753">
    <property type="entry name" value="Enoyl-CoA_hydra/iso"/>
</dbReference>
<dbReference type="AlphaFoldDB" id="A0A4Q2UTM6"/>
<dbReference type="PANTHER" id="PTHR11941:SF133">
    <property type="entry name" value="1,2-EPOXYPHENYLACETYL-COA ISOMERASE"/>
    <property type="match status" value="1"/>
</dbReference>
<keyword evidence="5" id="KW-1185">Reference proteome</keyword>
<name>A0A4Q2UTM6_9BACT</name>
<dbReference type="InterPro" id="IPR014748">
    <property type="entry name" value="Enoyl-CoA_hydra_C"/>
</dbReference>
<keyword evidence="2" id="KW-0456">Lyase</keyword>
<dbReference type="InterPro" id="IPR029045">
    <property type="entry name" value="ClpP/crotonase-like_dom_sf"/>
</dbReference>
<evidence type="ECO:0000313" key="5">
    <source>
        <dbReference type="Proteomes" id="UP000290407"/>
    </source>
</evidence>
<evidence type="ECO:0000313" key="4">
    <source>
        <dbReference type="EMBL" id="RYC70189.1"/>
    </source>
</evidence>
<dbReference type="EMBL" id="SBLB01000002">
    <property type="protein sequence ID" value="RYC70189.1"/>
    <property type="molecule type" value="Genomic_DNA"/>
</dbReference>
<dbReference type="GO" id="GO:0016829">
    <property type="term" value="F:lyase activity"/>
    <property type="evidence" value="ECO:0007669"/>
    <property type="project" value="UniProtKB-KW"/>
</dbReference>
<comment type="caution">
    <text evidence="4">The sequence shown here is derived from an EMBL/GenBank/DDBJ whole genome shotgun (WGS) entry which is preliminary data.</text>
</comment>
<gene>
    <name evidence="4" type="ORF">EQG79_10000</name>
</gene>
<dbReference type="InterPro" id="IPR018376">
    <property type="entry name" value="Enoyl-CoA_hyd/isom_CS"/>
</dbReference>
<dbReference type="Gene3D" id="3.90.226.10">
    <property type="entry name" value="2-enoyl-CoA Hydratase, Chain A, domain 1"/>
    <property type="match status" value="1"/>
</dbReference>
<dbReference type="RefSeq" id="WP_077922660.1">
    <property type="nucleotide sequence ID" value="NZ_SBLB01000002.1"/>
</dbReference>
<evidence type="ECO:0000256" key="3">
    <source>
        <dbReference type="RuleBase" id="RU003707"/>
    </source>
</evidence>
<proteinExistence type="inferred from homology"/>
<reference evidence="4 5" key="1">
    <citation type="submission" date="2019-01" db="EMBL/GenBank/DDBJ databases">
        <title>Spirosoma flava sp. nov., a propanil-degrading bacterium isolated from herbicide-contaminated soil.</title>
        <authorList>
            <person name="Zhang L."/>
            <person name="Jiang J.-D."/>
        </authorList>
    </citation>
    <scope>NUCLEOTIDE SEQUENCE [LARGE SCALE GENOMIC DNA]</scope>
    <source>
        <strain evidence="4 5">TY50</strain>
    </source>
</reference>
<evidence type="ECO:0000256" key="2">
    <source>
        <dbReference type="ARBA" id="ARBA00023239"/>
    </source>
</evidence>
<protein>
    <submittedName>
        <fullName evidence="4">Enoyl-CoA hydratase</fullName>
    </submittedName>
</protein>
<dbReference type="Gene3D" id="1.10.12.10">
    <property type="entry name" value="Lyase 2-enoyl-coa Hydratase, Chain A, domain 2"/>
    <property type="match status" value="1"/>
</dbReference>
<organism evidence="4 5">
    <name type="scientific">Spirosoma sordidisoli</name>
    <dbReference type="NCBI Taxonomy" id="2502893"/>
    <lineage>
        <taxon>Bacteria</taxon>
        <taxon>Pseudomonadati</taxon>
        <taxon>Bacteroidota</taxon>
        <taxon>Cytophagia</taxon>
        <taxon>Cytophagales</taxon>
        <taxon>Cytophagaceae</taxon>
        <taxon>Spirosoma</taxon>
    </lineage>
</organism>
<accession>A0A4Q2UTM6</accession>
<dbReference type="Proteomes" id="UP000290407">
    <property type="component" value="Unassembled WGS sequence"/>
</dbReference>
<dbReference type="GO" id="GO:0006635">
    <property type="term" value="P:fatty acid beta-oxidation"/>
    <property type="evidence" value="ECO:0007669"/>
    <property type="project" value="TreeGrafter"/>
</dbReference>
<comment type="similarity">
    <text evidence="1 3">Belongs to the enoyl-CoA hydratase/isomerase family.</text>
</comment>